<dbReference type="EMBL" id="BAAAYK010000038">
    <property type="protein sequence ID" value="GAA3358152.1"/>
    <property type="molecule type" value="Genomic_DNA"/>
</dbReference>
<dbReference type="SUPFAM" id="SSF51569">
    <property type="entry name" value="Aldolase"/>
    <property type="match status" value="1"/>
</dbReference>
<evidence type="ECO:0000313" key="4">
    <source>
        <dbReference type="EMBL" id="GAA3358152.1"/>
    </source>
</evidence>
<dbReference type="PANTHER" id="PTHR12128:SF66">
    <property type="entry name" value="4-HYDROXY-2-OXOGLUTARATE ALDOLASE, MITOCHONDRIAL"/>
    <property type="match status" value="1"/>
</dbReference>
<dbReference type="Proteomes" id="UP001500483">
    <property type="component" value="Unassembled WGS sequence"/>
</dbReference>
<protein>
    <submittedName>
        <fullName evidence="4">4-hydroxy-tetrahydrodipicolinate synthase</fullName>
    </submittedName>
</protein>
<dbReference type="PANTHER" id="PTHR12128">
    <property type="entry name" value="DIHYDRODIPICOLINATE SYNTHASE"/>
    <property type="match status" value="1"/>
</dbReference>
<organism evidence="4 5">
    <name type="scientific">Saccharopolyspora gregorii</name>
    <dbReference type="NCBI Taxonomy" id="33914"/>
    <lineage>
        <taxon>Bacteria</taxon>
        <taxon>Bacillati</taxon>
        <taxon>Actinomycetota</taxon>
        <taxon>Actinomycetes</taxon>
        <taxon>Pseudonocardiales</taxon>
        <taxon>Pseudonocardiaceae</taxon>
        <taxon>Saccharopolyspora</taxon>
    </lineage>
</organism>
<name>A0ABP6RNW2_9PSEU</name>
<evidence type="ECO:0000313" key="5">
    <source>
        <dbReference type="Proteomes" id="UP001500483"/>
    </source>
</evidence>
<evidence type="ECO:0000256" key="1">
    <source>
        <dbReference type="ARBA" id="ARBA00007592"/>
    </source>
</evidence>
<evidence type="ECO:0000256" key="3">
    <source>
        <dbReference type="PIRNR" id="PIRNR001365"/>
    </source>
</evidence>
<evidence type="ECO:0000256" key="2">
    <source>
        <dbReference type="ARBA" id="ARBA00023239"/>
    </source>
</evidence>
<dbReference type="CDD" id="cd00408">
    <property type="entry name" value="DHDPS-like"/>
    <property type="match status" value="1"/>
</dbReference>
<dbReference type="InterPro" id="IPR013785">
    <property type="entry name" value="Aldolase_TIM"/>
</dbReference>
<dbReference type="InterPro" id="IPR002220">
    <property type="entry name" value="DapA-like"/>
</dbReference>
<dbReference type="SMART" id="SM01130">
    <property type="entry name" value="DHDPS"/>
    <property type="match status" value="1"/>
</dbReference>
<accession>A0ABP6RNW2</accession>
<keyword evidence="5" id="KW-1185">Reference proteome</keyword>
<keyword evidence="2 3" id="KW-0456">Lyase</keyword>
<comment type="caution">
    <text evidence="4">The sequence shown here is derived from an EMBL/GenBank/DDBJ whole genome shotgun (WGS) entry which is preliminary data.</text>
</comment>
<proteinExistence type="inferred from homology"/>
<dbReference type="PIRSF" id="PIRSF001365">
    <property type="entry name" value="DHDPS"/>
    <property type="match status" value="1"/>
</dbReference>
<sequence>MTAPSRPIILTAAPVGFAADGSVDLAASRRILEFIAASGTDGAFVLGTTGEFPSLTERERHDLARLSLEVLRGKRVVVHVGAPSAFQVRGLIADARELGATSVAVLTPYYLPAGDEAIVEFFRSATADADGLDVYAYLFTDRTGNAVRPELLGRIAALPAVVGAKISGESLDAVAAYRDAVPADFQIFTGGDRDIAQVTARGIDGVVSGVASVLPKPFVAAADAVAAGDPAAVSRAQDGVDLAVDAVRGDPERMKAGLALQGVEAGTSRMALDPVDAAGRAELERAVTAHG</sequence>
<dbReference type="PRINTS" id="PR00146">
    <property type="entry name" value="DHPICSNTHASE"/>
</dbReference>
<dbReference type="Pfam" id="PF00701">
    <property type="entry name" value="DHDPS"/>
    <property type="match status" value="1"/>
</dbReference>
<gene>
    <name evidence="4" type="primary">dapA_3</name>
    <name evidence="4" type="ORF">GCM10020366_29110</name>
</gene>
<dbReference type="Gene3D" id="3.20.20.70">
    <property type="entry name" value="Aldolase class I"/>
    <property type="match status" value="1"/>
</dbReference>
<comment type="similarity">
    <text evidence="1 3">Belongs to the DapA family.</text>
</comment>
<reference evidence="5" key="1">
    <citation type="journal article" date="2019" name="Int. J. Syst. Evol. Microbiol.">
        <title>The Global Catalogue of Microorganisms (GCM) 10K type strain sequencing project: providing services to taxonomists for standard genome sequencing and annotation.</title>
        <authorList>
            <consortium name="The Broad Institute Genomics Platform"/>
            <consortium name="The Broad Institute Genome Sequencing Center for Infectious Disease"/>
            <person name="Wu L."/>
            <person name="Ma J."/>
        </authorList>
    </citation>
    <scope>NUCLEOTIDE SEQUENCE [LARGE SCALE GENOMIC DNA]</scope>
    <source>
        <strain evidence="5">JCM 9687</strain>
    </source>
</reference>
<dbReference type="RefSeq" id="WP_344927061.1">
    <property type="nucleotide sequence ID" value="NZ_BAAAYK010000038.1"/>
</dbReference>